<dbReference type="InterPro" id="IPR003439">
    <property type="entry name" value="ABC_transporter-like_ATP-bd"/>
</dbReference>
<dbReference type="GO" id="GO:0016887">
    <property type="term" value="F:ATP hydrolysis activity"/>
    <property type="evidence" value="ECO:0007669"/>
    <property type="project" value="InterPro"/>
</dbReference>
<dbReference type="EMBL" id="WNHS01000610">
    <property type="protein sequence ID" value="MTW25768.1"/>
    <property type="molecule type" value="Genomic_DNA"/>
</dbReference>
<name>A0A6G2DXH1_STREE</name>
<dbReference type="SUPFAM" id="SSF52540">
    <property type="entry name" value="P-loop containing nucleoside triphosphate hydrolases"/>
    <property type="match status" value="1"/>
</dbReference>
<feature type="non-terminal residue" evidence="2">
    <location>
        <position position="45"/>
    </location>
</feature>
<dbReference type="AlphaFoldDB" id="A0A6G2DXH1"/>
<dbReference type="Pfam" id="PF00005">
    <property type="entry name" value="ABC_tran"/>
    <property type="match status" value="1"/>
</dbReference>
<organism evidence="2 3">
    <name type="scientific">Streptococcus pneumoniae</name>
    <dbReference type="NCBI Taxonomy" id="1313"/>
    <lineage>
        <taxon>Bacteria</taxon>
        <taxon>Bacillati</taxon>
        <taxon>Bacillota</taxon>
        <taxon>Bacilli</taxon>
        <taxon>Lactobacillales</taxon>
        <taxon>Streptococcaceae</taxon>
        <taxon>Streptococcus</taxon>
    </lineage>
</organism>
<sequence length="45" mass="4830">MLSLQNLVLKFDGESILENVNLNFKPGEVTVITGHSGTGKSSLLK</sequence>
<reference evidence="2 3" key="1">
    <citation type="submission" date="2019-11" db="EMBL/GenBank/DDBJ databases">
        <title>Growth characteristics of pneumococcus vary with the chemical composition of the capsule and with environmental conditions.</title>
        <authorList>
            <person name="Tothpal A."/>
            <person name="Desobry K."/>
            <person name="Joshi S."/>
            <person name="Wyllie A.L."/>
            <person name="Weinberger D.M."/>
        </authorList>
    </citation>
    <scope>NUCLEOTIDE SEQUENCE [LARGE SCALE GENOMIC DNA]</scope>
    <source>
        <strain evidence="3">pnumococcus23A</strain>
    </source>
</reference>
<evidence type="ECO:0000313" key="2">
    <source>
        <dbReference type="EMBL" id="MTW25768.1"/>
    </source>
</evidence>
<dbReference type="Gene3D" id="3.40.50.300">
    <property type="entry name" value="P-loop containing nucleotide triphosphate hydrolases"/>
    <property type="match status" value="1"/>
</dbReference>
<proteinExistence type="predicted"/>
<dbReference type="RefSeq" id="WP_155459750.1">
    <property type="nucleotide sequence ID" value="NZ_WNHS01000610.1"/>
</dbReference>
<protein>
    <submittedName>
        <fullName evidence="2">ATP-binding cassette domain-containing protein</fullName>
    </submittedName>
</protein>
<dbReference type="GO" id="GO:0005524">
    <property type="term" value="F:ATP binding"/>
    <property type="evidence" value="ECO:0007669"/>
    <property type="project" value="UniProtKB-KW"/>
</dbReference>
<keyword evidence="2" id="KW-0067">ATP-binding</keyword>
<keyword evidence="2" id="KW-0547">Nucleotide-binding</keyword>
<evidence type="ECO:0000313" key="3">
    <source>
        <dbReference type="Proteomes" id="UP000490982"/>
    </source>
</evidence>
<accession>A0A6G2DXH1</accession>
<dbReference type="InterPro" id="IPR027417">
    <property type="entry name" value="P-loop_NTPase"/>
</dbReference>
<feature type="domain" description="ABC transporter" evidence="1">
    <location>
        <begin position="17"/>
        <end position="45"/>
    </location>
</feature>
<gene>
    <name evidence="2" type="ORF">GM537_13390</name>
</gene>
<comment type="caution">
    <text evidence="2">The sequence shown here is derived from an EMBL/GenBank/DDBJ whole genome shotgun (WGS) entry which is preliminary data.</text>
</comment>
<dbReference type="Proteomes" id="UP000490982">
    <property type="component" value="Unassembled WGS sequence"/>
</dbReference>
<evidence type="ECO:0000259" key="1">
    <source>
        <dbReference type="Pfam" id="PF00005"/>
    </source>
</evidence>